<dbReference type="CDD" id="cd04301">
    <property type="entry name" value="NAT_SF"/>
    <property type="match status" value="1"/>
</dbReference>
<comment type="caution">
    <text evidence="2">The sequence shown here is derived from an EMBL/GenBank/DDBJ whole genome shotgun (WGS) entry which is preliminary data.</text>
</comment>
<dbReference type="SUPFAM" id="SSF55729">
    <property type="entry name" value="Acyl-CoA N-acyltransferases (Nat)"/>
    <property type="match status" value="1"/>
</dbReference>
<keyword evidence="3" id="KW-1185">Reference proteome</keyword>
<dbReference type="PANTHER" id="PTHR43415">
    <property type="entry name" value="SPERMIDINE N(1)-ACETYLTRANSFERASE"/>
    <property type="match status" value="1"/>
</dbReference>
<reference evidence="3" key="1">
    <citation type="journal article" date="2019" name="Int. J. Syst. Evol. Microbiol.">
        <title>The Global Catalogue of Microorganisms (GCM) 10K type strain sequencing project: providing services to taxonomists for standard genome sequencing and annotation.</title>
        <authorList>
            <consortium name="The Broad Institute Genomics Platform"/>
            <consortium name="The Broad Institute Genome Sequencing Center for Infectious Disease"/>
            <person name="Wu L."/>
            <person name="Ma J."/>
        </authorList>
    </citation>
    <scope>NUCLEOTIDE SEQUENCE [LARGE SCALE GENOMIC DNA]</scope>
    <source>
        <strain evidence="3">KCTC 33575</strain>
    </source>
</reference>
<evidence type="ECO:0000313" key="3">
    <source>
        <dbReference type="Proteomes" id="UP001597519"/>
    </source>
</evidence>
<dbReference type="PROSITE" id="PS51186">
    <property type="entry name" value="GNAT"/>
    <property type="match status" value="1"/>
</dbReference>
<protein>
    <submittedName>
        <fullName evidence="2">GNAT family N-acetyltransferase</fullName>
        <ecNumber evidence="2">2.3.-.-</ecNumber>
    </submittedName>
</protein>
<dbReference type="GO" id="GO:0016746">
    <property type="term" value="F:acyltransferase activity"/>
    <property type="evidence" value="ECO:0007669"/>
    <property type="project" value="UniProtKB-KW"/>
</dbReference>
<name>A0ABW5WWZ2_9STAP</name>
<gene>
    <name evidence="2" type="ORF">ACFSX4_09230</name>
</gene>
<evidence type="ECO:0000259" key="1">
    <source>
        <dbReference type="PROSITE" id="PS51186"/>
    </source>
</evidence>
<keyword evidence="2" id="KW-0012">Acyltransferase</keyword>
<dbReference type="PANTHER" id="PTHR43415:SF3">
    <property type="entry name" value="GNAT-FAMILY ACETYLTRANSFERASE"/>
    <property type="match status" value="1"/>
</dbReference>
<dbReference type="Gene3D" id="3.40.630.30">
    <property type="match status" value="1"/>
</dbReference>
<organism evidence="2 3">
    <name type="scientific">Corticicoccus populi</name>
    <dbReference type="NCBI Taxonomy" id="1812821"/>
    <lineage>
        <taxon>Bacteria</taxon>
        <taxon>Bacillati</taxon>
        <taxon>Bacillota</taxon>
        <taxon>Bacilli</taxon>
        <taxon>Bacillales</taxon>
        <taxon>Staphylococcaceae</taxon>
        <taxon>Corticicoccus</taxon>
    </lineage>
</organism>
<evidence type="ECO:0000313" key="2">
    <source>
        <dbReference type="EMBL" id="MFD2830644.1"/>
    </source>
</evidence>
<sequence>MGVIIRPVQIRDAENVLIHLEKCMDTYREQLMTEADELTLTTAEEEKVIMDISESDLFLVAESEGEIIGTLTMSGLKRRKVSHVAVFGMAVQKEYTGGGTGGRLMEYMIDFVSNHKTLCKIELEVFERNQRAVSFYQNFGFKEEGRLKNHVKMDDMFQDLLVMGRYLN</sequence>
<feature type="domain" description="N-acetyltransferase" evidence="1">
    <location>
        <begin position="8"/>
        <end position="168"/>
    </location>
</feature>
<dbReference type="EMBL" id="JBHUOQ010000003">
    <property type="protein sequence ID" value="MFD2830644.1"/>
    <property type="molecule type" value="Genomic_DNA"/>
</dbReference>
<dbReference type="Proteomes" id="UP001597519">
    <property type="component" value="Unassembled WGS sequence"/>
</dbReference>
<dbReference type="InterPro" id="IPR000182">
    <property type="entry name" value="GNAT_dom"/>
</dbReference>
<dbReference type="RefSeq" id="WP_377773874.1">
    <property type="nucleotide sequence ID" value="NZ_JBHUOQ010000003.1"/>
</dbReference>
<keyword evidence="2" id="KW-0808">Transferase</keyword>
<accession>A0ABW5WWZ2</accession>
<dbReference type="Pfam" id="PF00583">
    <property type="entry name" value="Acetyltransf_1"/>
    <property type="match status" value="1"/>
</dbReference>
<proteinExistence type="predicted"/>
<dbReference type="InterPro" id="IPR016181">
    <property type="entry name" value="Acyl_CoA_acyltransferase"/>
</dbReference>
<dbReference type="EC" id="2.3.-.-" evidence="2"/>